<evidence type="ECO:0008006" key="5">
    <source>
        <dbReference type="Google" id="ProtNLM"/>
    </source>
</evidence>
<dbReference type="PIRSF" id="PIRSF003180">
    <property type="entry name" value="DiGMPpdiest_YuxH"/>
    <property type="match status" value="1"/>
</dbReference>
<name>A0A915U8I7_9BACT</name>
<feature type="domain" description="HDOD" evidence="2">
    <location>
        <begin position="198"/>
        <end position="386"/>
    </location>
</feature>
<dbReference type="SUPFAM" id="SSF141868">
    <property type="entry name" value="EAL domain-like"/>
    <property type="match status" value="1"/>
</dbReference>
<sequence>MDVYIARQPIFNVHLKTYGYELLFRESMGDTLDKVTGSRATCSVLTSTFLTEGIEEITGNKLSFINFTEELLEKNIAPFFPKNKIVVEILEDVPPSPRILTMCRNLVKLGYTLALDDFVFDKRLIPLVELASIIKIDFRQLSMDEIERTLYRLSRFNVKLLAEKIETHEEFEKAVKLGFSYFQGYFFSKPERLRIKEVASTKISLLQLLVEINRPSTTVDRLEEIISSDVALTYKLLRYINSAYYYMLKEVESIRHALVYLGEKGVRSFVCLAIVSEMALDKPVELVRLALIRARFCEQLATRSSRHRVASSQLFLLGLFSLIDAILDTPMKNIVRRVPLGEDLVLALTERKGPCAPFLEVVTSYEKKDAKKCLAALKSIGVDPRHVAPMYVNAVKFVAQALS</sequence>
<keyword evidence="4" id="KW-1185">Reference proteome</keyword>
<dbReference type="KEGG" id="ddu:GF1_04370"/>
<dbReference type="RefSeq" id="WP_267927991.1">
    <property type="nucleotide sequence ID" value="NZ_AP024233.1"/>
</dbReference>
<dbReference type="Gene3D" id="3.20.20.450">
    <property type="entry name" value="EAL domain"/>
    <property type="match status" value="1"/>
</dbReference>
<gene>
    <name evidence="3" type="ORF">GF1_04370</name>
</gene>
<dbReference type="InterPro" id="IPR035919">
    <property type="entry name" value="EAL_sf"/>
</dbReference>
<dbReference type="PROSITE" id="PS50883">
    <property type="entry name" value="EAL"/>
    <property type="match status" value="1"/>
</dbReference>
<evidence type="ECO:0000259" key="1">
    <source>
        <dbReference type="PROSITE" id="PS50883"/>
    </source>
</evidence>
<evidence type="ECO:0000313" key="3">
    <source>
        <dbReference type="EMBL" id="BCO08061.1"/>
    </source>
</evidence>
<dbReference type="InterPro" id="IPR014408">
    <property type="entry name" value="dGMP_Pdiesterase_EAL/HD-GYP"/>
</dbReference>
<dbReference type="AlphaFoldDB" id="A0A915U8I7"/>
<dbReference type="InterPro" id="IPR052340">
    <property type="entry name" value="RNase_Y/CdgJ"/>
</dbReference>
<dbReference type="PANTHER" id="PTHR33525">
    <property type="match status" value="1"/>
</dbReference>
<dbReference type="Proteomes" id="UP001063350">
    <property type="component" value="Chromosome"/>
</dbReference>
<dbReference type="PROSITE" id="PS51833">
    <property type="entry name" value="HDOD"/>
    <property type="match status" value="1"/>
</dbReference>
<reference evidence="3" key="1">
    <citation type="submission" date="2020-12" db="EMBL/GenBank/DDBJ databases">
        <title>Desulfobium dissulfuricans gen. nov., sp. nov., a novel mesophilic, sulfate-reducing bacterium isolated from a deep-sea hydrothermal vent.</title>
        <authorList>
            <person name="Hashimoto Y."/>
            <person name="Tame A."/>
            <person name="Sawayama S."/>
            <person name="Miyazaki J."/>
            <person name="Takai K."/>
            <person name="Nakagawa S."/>
        </authorList>
    </citation>
    <scope>NUCLEOTIDE SEQUENCE</scope>
    <source>
        <strain evidence="3">GF1</strain>
    </source>
</reference>
<dbReference type="Pfam" id="PF08668">
    <property type="entry name" value="HDOD"/>
    <property type="match status" value="1"/>
</dbReference>
<organism evidence="3 4">
    <name type="scientific">Desulfolithobacter dissulfuricans</name>
    <dbReference type="NCBI Taxonomy" id="2795293"/>
    <lineage>
        <taxon>Bacteria</taxon>
        <taxon>Pseudomonadati</taxon>
        <taxon>Thermodesulfobacteriota</taxon>
        <taxon>Desulfobulbia</taxon>
        <taxon>Desulfobulbales</taxon>
        <taxon>Desulfobulbaceae</taxon>
        <taxon>Desulfolithobacter</taxon>
    </lineage>
</organism>
<dbReference type="Pfam" id="PF00563">
    <property type="entry name" value="EAL"/>
    <property type="match status" value="1"/>
</dbReference>
<dbReference type="SMART" id="SM00052">
    <property type="entry name" value="EAL"/>
    <property type="match status" value="1"/>
</dbReference>
<feature type="domain" description="EAL" evidence="1">
    <location>
        <begin position="1"/>
        <end position="204"/>
    </location>
</feature>
<evidence type="ECO:0000313" key="4">
    <source>
        <dbReference type="Proteomes" id="UP001063350"/>
    </source>
</evidence>
<dbReference type="EMBL" id="AP024233">
    <property type="protein sequence ID" value="BCO08061.1"/>
    <property type="molecule type" value="Genomic_DNA"/>
</dbReference>
<protein>
    <recommendedName>
        <fullName evidence="5">Signal transduction protein</fullName>
    </recommendedName>
</protein>
<dbReference type="Gene3D" id="1.10.3210.10">
    <property type="entry name" value="Hypothetical protein af1432"/>
    <property type="match status" value="1"/>
</dbReference>
<dbReference type="InterPro" id="IPR001633">
    <property type="entry name" value="EAL_dom"/>
</dbReference>
<dbReference type="InterPro" id="IPR013976">
    <property type="entry name" value="HDOD"/>
</dbReference>
<evidence type="ECO:0000259" key="2">
    <source>
        <dbReference type="PROSITE" id="PS51833"/>
    </source>
</evidence>
<dbReference type="PANTHER" id="PTHR33525:SF4">
    <property type="entry name" value="CYCLIC DI-GMP PHOSPHODIESTERASE CDGJ"/>
    <property type="match status" value="1"/>
</dbReference>
<proteinExistence type="predicted"/>
<dbReference type="SUPFAM" id="SSF109604">
    <property type="entry name" value="HD-domain/PDEase-like"/>
    <property type="match status" value="1"/>
</dbReference>
<accession>A0A915U8I7</accession>